<sequence length="168" mass="19111">MPEDEREARQAALYKVVTTHTSHTWAAVLVRMLLSQIATEHSAHQTPLLEQTALVTSYKNAKRRLFLFDYDGTLTPIVKVPSMAVPSESTLQALEKLSEDPRNLVYIISGRDSGFLEHHLGHLKKVGFSAEHGCFIREPGTTTWKNLTESLDMSWMAEVEELFEYYTE</sequence>
<accession>A0ACA9QB14</accession>
<dbReference type="EMBL" id="CAJVPT010049502">
    <property type="protein sequence ID" value="CAG8744107.1"/>
    <property type="molecule type" value="Genomic_DNA"/>
</dbReference>
<keyword evidence="2" id="KW-1185">Reference proteome</keyword>
<proteinExistence type="predicted"/>
<evidence type="ECO:0000313" key="2">
    <source>
        <dbReference type="Proteomes" id="UP000789525"/>
    </source>
</evidence>
<dbReference type="Proteomes" id="UP000789525">
    <property type="component" value="Unassembled WGS sequence"/>
</dbReference>
<protein>
    <submittedName>
        <fullName evidence="1">1544_t:CDS:1</fullName>
    </submittedName>
</protein>
<name>A0ACA9QB14_9GLOM</name>
<reference evidence="1" key="1">
    <citation type="submission" date="2021-06" db="EMBL/GenBank/DDBJ databases">
        <authorList>
            <person name="Kallberg Y."/>
            <person name="Tangrot J."/>
            <person name="Rosling A."/>
        </authorList>
    </citation>
    <scope>NUCLEOTIDE SEQUENCE</scope>
    <source>
        <strain evidence="1">CL356</strain>
    </source>
</reference>
<comment type="caution">
    <text evidence="1">The sequence shown here is derived from an EMBL/GenBank/DDBJ whole genome shotgun (WGS) entry which is preliminary data.</text>
</comment>
<organism evidence="1 2">
    <name type="scientific">Acaulospora colombiana</name>
    <dbReference type="NCBI Taxonomy" id="27376"/>
    <lineage>
        <taxon>Eukaryota</taxon>
        <taxon>Fungi</taxon>
        <taxon>Fungi incertae sedis</taxon>
        <taxon>Mucoromycota</taxon>
        <taxon>Glomeromycotina</taxon>
        <taxon>Glomeromycetes</taxon>
        <taxon>Diversisporales</taxon>
        <taxon>Acaulosporaceae</taxon>
        <taxon>Acaulospora</taxon>
    </lineage>
</organism>
<feature type="non-terminal residue" evidence="1">
    <location>
        <position position="168"/>
    </location>
</feature>
<gene>
    <name evidence="1" type="ORF">ACOLOM_LOCUS12338</name>
</gene>
<evidence type="ECO:0000313" key="1">
    <source>
        <dbReference type="EMBL" id="CAG8744107.1"/>
    </source>
</evidence>